<evidence type="ECO:0000259" key="4">
    <source>
        <dbReference type="PROSITE" id="PS50943"/>
    </source>
</evidence>
<dbReference type="GO" id="GO:0003677">
    <property type="term" value="F:DNA binding"/>
    <property type="evidence" value="ECO:0007669"/>
    <property type="project" value="UniProtKB-KW"/>
</dbReference>
<dbReference type="InterPro" id="IPR001387">
    <property type="entry name" value="Cro/C1-type_HTH"/>
</dbReference>
<sequence>MSIVSENIKHLRKLKNWTQGDFAEKIDIKRSLVGAYEEGRADPRLNNLLNMSKVFKVPVDFLISKDLSSLSEEQILKLSAPRKPYSKVLSITVDKNNEELIDLIPQKASAGYLNGYADPEYLEELPKFQLPNLPKSGTYRAFEITGDSMLPLRPGTIVIGKYLEDVTDIKNGRCYVILSKEEGVVYKRVFDYTLENGKLFLVSDNKAYSPYDIPVSDVIEIWEAKAYLSMDLPDYSDDTMDFEQLKSIVLDLQQEVIKLKDHHPRLN</sequence>
<protein>
    <submittedName>
        <fullName evidence="5">Transcriptional regulator</fullName>
    </submittedName>
</protein>
<organism evidence="5 6">
    <name type="scientific">Roseivirga seohaensis subsp. aquiponti</name>
    <dbReference type="NCBI Taxonomy" id="1566026"/>
    <lineage>
        <taxon>Bacteria</taxon>
        <taxon>Pseudomonadati</taxon>
        <taxon>Bacteroidota</taxon>
        <taxon>Cytophagia</taxon>
        <taxon>Cytophagales</taxon>
        <taxon>Roseivirgaceae</taxon>
        <taxon>Roseivirga</taxon>
    </lineage>
</organism>
<evidence type="ECO:0000313" key="6">
    <source>
        <dbReference type="Proteomes" id="UP000036908"/>
    </source>
</evidence>
<dbReference type="PANTHER" id="PTHR40661">
    <property type="match status" value="1"/>
</dbReference>
<dbReference type="InterPro" id="IPR015927">
    <property type="entry name" value="Peptidase_S24_S26A/B/C"/>
</dbReference>
<dbReference type="Gene3D" id="1.10.260.40">
    <property type="entry name" value="lambda repressor-like DNA-binding domains"/>
    <property type="match status" value="1"/>
</dbReference>
<gene>
    <name evidence="5" type="ORF">OB69_05545</name>
</gene>
<dbReference type="SUPFAM" id="SSF51306">
    <property type="entry name" value="LexA/Signal peptidase"/>
    <property type="match status" value="1"/>
</dbReference>
<evidence type="ECO:0000256" key="3">
    <source>
        <dbReference type="ARBA" id="ARBA00023163"/>
    </source>
</evidence>
<evidence type="ECO:0000313" key="5">
    <source>
        <dbReference type="EMBL" id="KOF03748.1"/>
    </source>
</evidence>
<dbReference type="Gene3D" id="2.10.109.10">
    <property type="entry name" value="Umud Fragment, subunit A"/>
    <property type="match status" value="1"/>
</dbReference>
<name>A0A0L8AMQ0_9BACT</name>
<dbReference type="CDD" id="cd00093">
    <property type="entry name" value="HTH_XRE"/>
    <property type="match status" value="1"/>
</dbReference>
<dbReference type="PATRIC" id="fig|1566026.4.peg.2933"/>
<dbReference type="EMBL" id="JSVA01000006">
    <property type="protein sequence ID" value="KOF03748.1"/>
    <property type="molecule type" value="Genomic_DNA"/>
</dbReference>
<dbReference type="InterPro" id="IPR036286">
    <property type="entry name" value="LexA/Signal_pep-like_sf"/>
</dbReference>
<dbReference type="PANTHER" id="PTHR40661:SF1">
    <property type="entry name" value="HTH CRO_C1-TYPE DOMAIN-CONTAINING PROTEIN"/>
    <property type="match status" value="1"/>
</dbReference>
<dbReference type="Pfam" id="PF01381">
    <property type="entry name" value="HTH_3"/>
    <property type="match status" value="1"/>
</dbReference>
<reference evidence="6" key="1">
    <citation type="submission" date="2014-11" db="EMBL/GenBank/DDBJ databases">
        <title>Genome sequencing of Roseivirga sp. D-25.</title>
        <authorList>
            <person name="Selvaratnam C."/>
            <person name="Thevarajoo S."/>
            <person name="Goh K.M."/>
            <person name="Eee R."/>
            <person name="Chan K.-G."/>
            <person name="Chong C.S."/>
        </authorList>
    </citation>
    <scope>NUCLEOTIDE SEQUENCE [LARGE SCALE GENOMIC DNA]</scope>
    <source>
        <strain evidence="6">D-25</strain>
    </source>
</reference>
<proteinExistence type="predicted"/>
<feature type="domain" description="HTH cro/C1-type" evidence="4">
    <location>
        <begin position="8"/>
        <end position="62"/>
    </location>
</feature>
<accession>A0A0L8AMQ0</accession>
<dbReference type="SMART" id="SM00530">
    <property type="entry name" value="HTH_XRE"/>
    <property type="match status" value="1"/>
</dbReference>
<keyword evidence="6" id="KW-1185">Reference proteome</keyword>
<keyword evidence="2" id="KW-0238">DNA-binding</keyword>
<dbReference type="OrthoDB" id="3831186at2"/>
<comment type="caution">
    <text evidence="5">The sequence shown here is derived from an EMBL/GenBank/DDBJ whole genome shotgun (WGS) entry which is preliminary data.</text>
</comment>
<evidence type="ECO:0000256" key="1">
    <source>
        <dbReference type="ARBA" id="ARBA00023015"/>
    </source>
</evidence>
<evidence type="ECO:0000256" key="2">
    <source>
        <dbReference type="ARBA" id="ARBA00023125"/>
    </source>
</evidence>
<dbReference type="PROSITE" id="PS50943">
    <property type="entry name" value="HTH_CROC1"/>
    <property type="match status" value="1"/>
</dbReference>
<dbReference type="RefSeq" id="WP_053222708.1">
    <property type="nucleotide sequence ID" value="NZ_JSVA01000006.1"/>
</dbReference>
<dbReference type="Proteomes" id="UP000036908">
    <property type="component" value="Unassembled WGS sequence"/>
</dbReference>
<dbReference type="SUPFAM" id="SSF47413">
    <property type="entry name" value="lambda repressor-like DNA-binding domains"/>
    <property type="match status" value="1"/>
</dbReference>
<dbReference type="Pfam" id="PF00717">
    <property type="entry name" value="Peptidase_S24"/>
    <property type="match status" value="1"/>
</dbReference>
<keyword evidence="3" id="KW-0804">Transcription</keyword>
<keyword evidence="1" id="KW-0805">Transcription regulation</keyword>
<dbReference type="InterPro" id="IPR010982">
    <property type="entry name" value="Lambda_DNA-bd_dom_sf"/>
</dbReference>
<dbReference type="CDD" id="cd06462">
    <property type="entry name" value="Peptidase_S24_S26"/>
    <property type="match status" value="1"/>
</dbReference>
<dbReference type="AlphaFoldDB" id="A0A0L8AMQ0"/>